<sequence>MAALQGGRVLVGAALVVAPSSAGGSWIGSPARQSGGRVALRALGVRDLMLGLGALRAARRGDAAEVIAWSLGLAACDLVDGIATAAAAEELPGRGGPVMAMAFGAAAAGVAIAATLR</sequence>
<name>A0A6J7CFQ9_9ZZZZ</name>
<keyword evidence="1" id="KW-0472">Membrane</keyword>
<dbReference type="AlphaFoldDB" id="A0A6J7CFQ9"/>
<keyword evidence="1" id="KW-0812">Transmembrane</keyword>
<evidence type="ECO:0000256" key="1">
    <source>
        <dbReference type="SAM" id="Phobius"/>
    </source>
</evidence>
<keyword evidence="1" id="KW-1133">Transmembrane helix</keyword>
<protein>
    <submittedName>
        <fullName evidence="2">Unannotated protein</fullName>
    </submittedName>
</protein>
<organism evidence="2">
    <name type="scientific">freshwater metagenome</name>
    <dbReference type="NCBI Taxonomy" id="449393"/>
    <lineage>
        <taxon>unclassified sequences</taxon>
        <taxon>metagenomes</taxon>
        <taxon>ecological metagenomes</taxon>
    </lineage>
</organism>
<reference evidence="2" key="1">
    <citation type="submission" date="2020-05" db="EMBL/GenBank/DDBJ databases">
        <authorList>
            <person name="Chiriac C."/>
            <person name="Salcher M."/>
            <person name="Ghai R."/>
            <person name="Kavagutti S V."/>
        </authorList>
    </citation>
    <scope>NUCLEOTIDE SEQUENCE</scope>
</reference>
<feature type="transmembrane region" description="Helical" evidence="1">
    <location>
        <begin position="67"/>
        <end position="86"/>
    </location>
</feature>
<proteinExistence type="predicted"/>
<feature type="transmembrane region" description="Helical" evidence="1">
    <location>
        <begin position="98"/>
        <end position="116"/>
    </location>
</feature>
<evidence type="ECO:0000313" key="2">
    <source>
        <dbReference type="EMBL" id="CAB4857067.1"/>
    </source>
</evidence>
<accession>A0A6J7CFQ9</accession>
<gene>
    <name evidence="2" type="ORF">UFOPK3423_00032</name>
</gene>
<dbReference type="EMBL" id="CAFBLQ010000002">
    <property type="protein sequence ID" value="CAB4857067.1"/>
    <property type="molecule type" value="Genomic_DNA"/>
</dbReference>